<sequence length="139" mass="15777">MLINDIQDQLVEEFELMDDWMEKYEHIIHMGNELPPMDETLKTDNRLIRGCQSRVWLDAKEQNGILHFEADSDALITKGLISMVVRVLNNQPAKDIAAADLYFVDKIGLRSHLSSNRANGLASMIQQIKALAVHFNSAN</sequence>
<reference evidence="3 4" key="1">
    <citation type="submission" date="2018-08" db="EMBL/GenBank/DDBJ databases">
        <title>Chitinophagaceae sp. K23C18032701, a novel bacterium isolated from forest soil.</title>
        <authorList>
            <person name="Wang C."/>
        </authorList>
    </citation>
    <scope>NUCLEOTIDE SEQUENCE [LARGE SCALE GENOMIC DNA]</scope>
    <source>
        <strain evidence="3 4">K23C18032701</strain>
    </source>
</reference>
<protein>
    <submittedName>
        <fullName evidence="3">SufE family protein</fullName>
    </submittedName>
</protein>
<name>A0A3E1NI51_9BACT</name>
<evidence type="ECO:0000259" key="2">
    <source>
        <dbReference type="Pfam" id="PF02657"/>
    </source>
</evidence>
<dbReference type="Pfam" id="PF02657">
    <property type="entry name" value="SufE"/>
    <property type="match status" value="1"/>
</dbReference>
<dbReference type="PANTHER" id="PTHR43597:SF5">
    <property type="entry name" value="SUFE-LIKE PROTEIN 2, CHLOROPLASTIC"/>
    <property type="match status" value="1"/>
</dbReference>
<accession>A0A3E1NI51</accession>
<feature type="domain" description="Fe-S metabolism associated" evidence="2">
    <location>
        <begin position="11"/>
        <end position="130"/>
    </location>
</feature>
<dbReference type="OrthoDB" id="9799320at2"/>
<dbReference type="SUPFAM" id="SSF82649">
    <property type="entry name" value="SufE/NifU"/>
    <property type="match status" value="1"/>
</dbReference>
<dbReference type="InterPro" id="IPR003808">
    <property type="entry name" value="Fe-S_metab-assoc_dom"/>
</dbReference>
<dbReference type="Proteomes" id="UP000261284">
    <property type="component" value="Unassembled WGS sequence"/>
</dbReference>
<evidence type="ECO:0000256" key="1">
    <source>
        <dbReference type="ARBA" id="ARBA00010282"/>
    </source>
</evidence>
<dbReference type="PANTHER" id="PTHR43597">
    <property type="entry name" value="SULFUR ACCEPTOR PROTEIN CSDE"/>
    <property type="match status" value="1"/>
</dbReference>
<evidence type="ECO:0000313" key="4">
    <source>
        <dbReference type="Proteomes" id="UP000261284"/>
    </source>
</evidence>
<proteinExistence type="inferred from homology"/>
<dbReference type="RefSeq" id="WP_116847687.1">
    <property type="nucleotide sequence ID" value="NZ_QTJU01000004.1"/>
</dbReference>
<gene>
    <name evidence="3" type="ORF">DXN05_12900</name>
</gene>
<dbReference type="AlphaFoldDB" id="A0A3E1NI51"/>
<dbReference type="EMBL" id="QTJU01000004">
    <property type="protein sequence ID" value="RFM27610.1"/>
    <property type="molecule type" value="Genomic_DNA"/>
</dbReference>
<evidence type="ECO:0000313" key="3">
    <source>
        <dbReference type="EMBL" id="RFM27610.1"/>
    </source>
</evidence>
<dbReference type="Gene3D" id="3.90.1010.10">
    <property type="match status" value="1"/>
</dbReference>
<organism evidence="3 4">
    <name type="scientific">Deminuibacter soli</name>
    <dbReference type="NCBI Taxonomy" id="2291815"/>
    <lineage>
        <taxon>Bacteria</taxon>
        <taxon>Pseudomonadati</taxon>
        <taxon>Bacteroidota</taxon>
        <taxon>Chitinophagia</taxon>
        <taxon>Chitinophagales</taxon>
        <taxon>Chitinophagaceae</taxon>
        <taxon>Deminuibacter</taxon>
    </lineage>
</organism>
<comment type="similarity">
    <text evidence="1">Belongs to the SufE family.</text>
</comment>
<comment type="caution">
    <text evidence="3">The sequence shown here is derived from an EMBL/GenBank/DDBJ whole genome shotgun (WGS) entry which is preliminary data.</text>
</comment>
<keyword evidence="4" id="KW-1185">Reference proteome</keyword>